<accession>E3NQY4</accession>
<reference evidence="2" key="1">
    <citation type="submission" date="2007-07" db="EMBL/GenBank/DDBJ databases">
        <title>PCAP assembly of the Caenorhabditis remanei genome.</title>
        <authorList>
            <consortium name="The Caenorhabditis remanei Sequencing Consortium"/>
            <person name="Wilson R.K."/>
        </authorList>
    </citation>
    <scope>NUCLEOTIDE SEQUENCE [LARGE SCALE GENOMIC DNA]</scope>
    <source>
        <strain evidence="2">PB4641</strain>
    </source>
</reference>
<dbReference type="Proteomes" id="UP000008281">
    <property type="component" value="Unassembled WGS sequence"/>
</dbReference>
<feature type="region of interest" description="Disordered" evidence="1">
    <location>
        <begin position="71"/>
        <end position="110"/>
    </location>
</feature>
<evidence type="ECO:0000313" key="2">
    <source>
        <dbReference type="EMBL" id="EFO86469.1"/>
    </source>
</evidence>
<dbReference type="OrthoDB" id="5877443at2759"/>
<dbReference type="HOGENOM" id="CLU_1504824_0_0_1"/>
<feature type="compositionally biased region" description="Basic and acidic residues" evidence="1">
    <location>
        <begin position="83"/>
        <end position="110"/>
    </location>
</feature>
<name>E3NQY4_CAERE</name>
<organism evidence="3">
    <name type="scientific">Caenorhabditis remanei</name>
    <name type="common">Caenorhabditis vulgaris</name>
    <dbReference type="NCBI Taxonomy" id="31234"/>
    <lineage>
        <taxon>Eukaryota</taxon>
        <taxon>Metazoa</taxon>
        <taxon>Ecdysozoa</taxon>
        <taxon>Nematoda</taxon>
        <taxon>Chromadorea</taxon>
        <taxon>Rhabditida</taxon>
        <taxon>Rhabditina</taxon>
        <taxon>Rhabditomorpha</taxon>
        <taxon>Rhabditoidea</taxon>
        <taxon>Rhabditidae</taxon>
        <taxon>Peloderinae</taxon>
        <taxon>Caenorhabditis</taxon>
    </lineage>
</organism>
<dbReference type="EMBL" id="DS269613">
    <property type="protein sequence ID" value="EFO86469.1"/>
    <property type="molecule type" value="Genomic_DNA"/>
</dbReference>
<sequence length="179" mass="20165">MSDRMRKKKSDSGGSSETKSKHEAKKAKVTVISADFEEKVFQLLEKGRFKKNIQLRLEDFLGERIGKIGKRTGGEMSQAEDFGGDKSSGREGEVIEGAEQKKSEDPGEMEKRRSVVVAGVLEYGGNDRMRWSWDNRCVGGKLFHFLDIRSPPASIYRLGKAVPGRSRLLKIVMPRSWDQ</sequence>
<dbReference type="STRING" id="31234.E3NQY4"/>
<keyword evidence="3" id="KW-1185">Reference proteome</keyword>
<dbReference type="InParanoid" id="E3NQY4"/>
<evidence type="ECO:0000256" key="1">
    <source>
        <dbReference type="SAM" id="MobiDB-lite"/>
    </source>
</evidence>
<protein>
    <submittedName>
        <fullName evidence="2">Uncharacterized protein</fullName>
    </submittedName>
</protein>
<dbReference type="AlphaFoldDB" id="E3NQY4"/>
<gene>
    <name evidence="2" type="ORF">CRE_31598</name>
</gene>
<evidence type="ECO:0000313" key="3">
    <source>
        <dbReference type="Proteomes" id="UP000008281"/>
    </source>
</evidence>
<proteinExistence type="predicted"/>
<feature type="region of interest" description="Disordered" evidence="1">
    <location>
        <begin position="1"/>
        <end position="28"/>
    </location>
</feature>